<keyword evidence="4" id="KW-0732">Signal</keyword>
<dbReference type="InterPro" id="IPR011992">
    <property type="entry name" value="EF-hand-dom_pair"/>
</dbReference>
<feature type="signal peptide" evidence="4">
    <location>
        <begin position="1"/>
        <end position="22"/>
    </location>
</feature>
<feature type="compositionally biased region" description="Basic residues" evidence="3">
    <location>
        <begin position="85"/>
        <end position="96"/>
    </location>
</feature>
<evidence type="ECO:0000313" key="7">
    <source>
        <dbReference type="Proteomes" id="UP000680116"/>
    </source>
</evidence>
<dbReference type="RefSeq" id="WP_215218414.1">
    <property type="nucleotide sequence ID" value="NZ_OU015430.1"/>
</dbReference>
<dbReference type="Pfam" id="PF13202">
    <property type="entry name" value="EF-hand_5"/>
    <property type="match status" value="3"/>
</dbReference>
<evidence type="ECO:0000259" key="5">
    <source>
        <dbReference type="PROSITE" id="PS50222"/>
    </source>
</evidence>
<dbReference type="InterPro" id="IPR002048">
    <property type="entry name" value="EF_hand_dom"/>
</dbReference>
<dbReference type="PROSITE" id="PS00018">
    <property type="entry name" value="EF_HAND_1"/>
    <property type="match status" value="1"/>
</dbReference>
<dbReference type="EMBL" id="OU015430">
    <property type="protein sequence ID" value="CAG4975194.1"/>
    <property type="molecule type" value="Genomic_DNA"/>
</dbReference>
<organism evidence="6 7">
    <name type="scientific">Novilysobacter luteus</name>
    <dbReference type="NCBI Taxonomy" id="2822368"/>
    <lineage>
        <taxon>Bacteria</taxon>
        <taxon>Pseudomonadati</taxon>
        <taxon>Pseudomonadota</taxon>
        <taxon>Gammaproteobacteria</taxon>
        <taxon>Lysobacterales</taxon>
        <taxon>Lysobacteraceae</taxon>
        <taxon>Novilysobacter</taxon>
    </lineage>
</organism>
<evidence type="ECO:0000256" key="1">
    <source>
        <dbReference type="ARBA" id="ARBA00022723"/>
    </source>
</evidence>
<accession>A0ABM8UGN0</accession>
<dbReference type="Gene3D" id="1.10.238.10">
    <property type="entry name" value="EF-hand"/>
    <property type="match status" value="3"/>
</dbReference>
<keyword evidence="7" id="KW-1185">Reference proteome</keyword>
<feature type="chain" id="PRO_5045114546" description="EF-hand domain-containing protein" evidence="4">
    <location>
        <begin position="23"/>
        <end position="223"/>
    </location>
</feature>
<feature type="domain" description="EF-hand" evidence="5">
    <location>
        <begin position="165"/>
        <end position="200"/>
    </location>
</feature>
<dbReference type="Proteomes" id="UP000680116">
    <property type="component" value="Chromosome"/>
</dbReference>
<keyword evidence="1" id="KW-0479">Metal-binding</keyword>
<sequence>MNRYTYLTAAIAATLVMGAAIAAPQADTVQAADAGKRGHRMLQLDANGDGAIDRAEAAKMPRLAERFDTLDRNGDGRLEAGEHPRKQHRRAGHGGGRRGGMEHGGMQHVLKLDTDADGRISKLEVADSQRFAERFDGIDTNRDGYLVRSELMASAERMRTERAAMHRARMDQRFNEADSDGDGKLSRAEVESKMPRMAAHFAFMDEDRDGFLVRADLAHPRRR</sequence>
<evidence type="ECO:0000256" key="4">
    <source>
        <dbReference type="SAM" id="SignalP"/>
    </source>
</evidence>
<evidence type="ECO:0000256" key="3">
    <source>
        <dbReference type="SAM" id="MobiDB-lite"/>
    </source>
</evidence>
<dbReference type="Pfam" id="PF13499">
    <property type="entry name" value="EF-hand_7"/>
    <property type="match status" value="1"/>
</dbReference>
<dbReference type="SUPFAM" id="SSF47473">
    <property type="entry name" value="EF-hand"/>
    <property type="match status" value="1"/>
</dbReference>
<evidence type="ECO:0000313" key="6">
    <source>
        <dbReference type="EMBL" id="CAG4975194.1"/>
    </source>
</evidence>
<dbReference type="SMART" id="SM00054">
    <property type="entry name" value="EFh"/>
    <property type="match status" value="2"/>
</dbReference>
<name>A0ABM8UGN0_9GAMM</name>
<dbReference type="InterPro" id="IPR018247">
    <property type="entry name" value="EF_Hand_1_Ca_BS"/>
</dbReference>
<dbReference type="PANTHER" id="PTHR10827">
    <property type="entry name" value="RETICULOCALBIN"/>
    <property type="match status" value="1"/>
</dbReference>
<proteinExistence type="predicted"/>
<dbReference type="PANTHER" id="PTHR10827:SF98">
    <property type="entry name" value="45 KDA CALCIUM-BINDING PROTEIN"/>
    <property type="match status" value="1"/>
</dbReference>
<keyword evidence="2" id="KW-0677">Repeat</keyword>
<evidence type="ECO:0000256" key="2">
    <source>
        <dbReference type="ARBA" id="ARBA00022737"/>
    </source>
</evidence>
<protein>
    <recommendedName>
        <fullName evidence="5">EF-hand domain-containing protein</fullName>
    </recommendedName>
</protein>
<dbReference type="PROSITE" id="PS50222">
    <property type="entry name" value="EF_HAND_2"/>
    <property type="match status" value="1"/>
</dbReference>
<feature type="region of interest" description="Disordered" evidence="3">
    <location>
        <begin position="70"/>
        <end position="102"/>
    </location>
</feature>
<reference evidence="6 7" key="1">
    <citation type="submission" date="2021-04" db="EMBL/GenBank/DDBJ databases">
        <authorList>
            <person name="Rodrigo-Torres L."/>
            <person name="Arahal R. D."/>
            <person name="Lucena T."/>
        </authorList>
    </citation>
    <scope>NUCLEOTIDE SEQUENCE [LARGE SCALE GENOMIC DNA]</scope>
    <source>
        <strain evidence="6 7">CECT 30171</strain>
    </source>
</reference>
<gene>
    <name evidence="6" type="ORF">LYB30171_01857</name>
</gene>
<feature type="compositionally biased region" description="Basic and acidic residues" evidence="3">
    <location>
        <begin position="70"/>
        <end position="84"/>
    </location>
</feature>